<evidence type="ECO:0000313" key="18">
    <source>
        <dbReference type="Proteomes" id="UP000221734"/>
    </source>
</evidence>
<evidence type="ECO:0000256" key="6">
    <source>
        <dbReference type="ARBA" id="ARBA00023002"/>
    </source>
</evidence>
<dbReference type="EMBL" id="LT934425">
    <property type="protein sequence ID" value="SOH05106.1"/>
    <property type="molecule type" value="Genomic_DNA"/>
</dbReference>
<feature type="binding site" evidence="13">
    <location>
        <begin position="181"/>
        <end position="182"/>
    </location>
    <ligand>
        <name>(S)-2,3,4,5-tetrahydrodipicolinate</name>
        <dbReference type="ChEBI" id="CHEBI:16845"/>
    </ligand>
</feature>
<dbReference type="GO" id="GO:0050661">
    <property type="term" value="F:NADP binding"/>
    <property type="evidence" value="ECO:0007669"/>
    <property type="project" value="UniProtKB-UniRule"/>
</dbReference>
<name>A0A2C9CHD9_KUEST</name>
<evidence type="ECO:0000256" key="7">
    <source>
        <dbReference type="ARBA" id="ARBA00023027"/>
    </source>
</evidence>
<dbReference type="KEGG" id="kst:KSMBR1_2619"/>
<dbReference type="GO" id="GO:0016726">
    <property type="term" value="F:oxidoreductase activity, acting on CH or CH2 groups, NAD or NADP as acceptor"/>
    <property type="evidence" value="ECO:0007669"/>
    <property type="project" value="UniProtKB-UniRule"/>
</dbReference>
<evidence type="ECO:0000259" key="15">
    <source>
        <dbReference type="Pfam" id="PF05173"/>
    </source>
</evidence>
<dbReference type="Gene3D" id="3.30.360.10">
    <property type="entry name" value="Dihydrodipicolinate Reductase, domain 2"/>
    <property type="match status" value="1"/>
</dbReference>
<dbReference type="Proteomes" id="UP000501926">
    <property type="component" value="Chromosome"/>
</dbReference>
<feature type="binding site" evidence="13">
    <location>
        <begin position="114"/>
        <end position="116"/>
    </location>
    <ligand>
        <name>NAD(+)</name>
        <dbReference type="ChEBI" id="CHEBI:57540"/>
    </ligand>
</feature>
<evidence type="ECO:0000256" key="9">
    <source>
        <dbReference type="ARBA" id="ARBA00037922"/>
    </source>
</evidence>
<sequence length="280" mass="30090">MAGKKHPQDRQQKIQKEQTLIKIAVNGACGRMGTRICALILEDKASDLTAALEHPGHVSIGKDIGLVAGFGESGLKISTAMENPTDVLIDFSSPESAVNIAECCAKKNVALVTGTTGLTPLHHEKLLEISKKIPCLISPNMSLGVNVMFSVAAQMAKMLGKDFDIEIIETHHRHKKDSPSGTALRLAEKICDATGLDKEKNIIYGRQGIIGERPSNQIGIHAVRSGDVIGDHTVVFGGLGERLEITHKAHTRDTFARGAVYTAKIIAKKPPGMYTMSDVL</sequence>
<dbReference type="InterPro" id="IPR022663">
    <property type="entry name" value="DapB_C"/>
</dbReference>
<dbReference type="GO" id="GO:0009089">
    <property type="term" value="P:lysine biosynthetic process via diaminopimelate"/>
    <property type="evidence" value="ECO:0007669"/>
    <property type="project" value="UniProtKB-UniRule"/>
</dbReference>
<evidence type="ECO:0000256" key="10">
    <source>
        <dbReference type="ARBA" id="ARBA00038983"/>
    </source>
</evidence>
<comment type="function">
    <text evidence="13">Catalyzes the conversion of 4-hydroxy-tetrahydrodipicolinate (HTPA) to tetrahydrodipicolinate.</text>
</comment>
<dbReference type="SUPFAM" id="SSF55347">
    <property type="entry name" value="Glyceraldehyde-3-phosphate dehydrogenase-like, C-terminal domain"/>
    <property type="match status" value="1"/>
</dbReference>
<dbReference type="FunFam" id="3.30.360.10:FF:000004">
    <property type="entry name" value="4-hydroxy-tetrahydrodipicolinate reductase"/>
    <property type="match status" value="1"/>
</dbReference>
<evidence type="ECO:0000313" key="17">
    <source>
        <dbReference type="EMBL" id="SOH05106.1"/>
    </source>
</evidence>
<dbReference type="InterPro" id="IPR036291">
    <property type="entry name" value="NAD(P)-bd_dom_sf"/>
</dbReference>
<evidence type="ECO:0000256" key="11">
    <source>
        <dbReference type="ARBA" id="ARBA00049080"/>
    </source>
</evidence>
<evidence type="ECO:0000313" key="16">
    <source>
        <dbReference type="EMBL" id="QII13776.1"/>
    </source>
</evidence>
<comment type="catalytic activity">
    <reaction evidence="12 13">
        <text>(S)-2,3,4,5-tetrahydrodipicolinate + NAD(+) + H2O = (2S,4S)-4-hydroxy-2,3,4,5-tetrahydrodipicolinate + NADH + H(+)</text>
        <dbReference type="Rhea" id="RHEA:35323"/>
        <dbReference type="ChEBI" id="CHEBI:15377"/>
        <dbReference type="ChEBI" id="CHEBI:15378"/>
        <dbReference type="ChEBI" id="CHEBI:16845"/>
        <dbReference type="ChEBI" id="CHEBI:57540"/>
        <dbReference type="ChEBI" id="CHEBI:57945"/>
        <dbReference type="ChEBI" id="CHEBI:67139"/>
        <dbReference type="EC" id="1.17.1.8"/>
    </reaction>
</comment>
<keyword evidence="5 13" id="KW-0220">Diaminopimelate biosynthesis</keyword>
<dbReference type="InterPro" id="IPR000846">
    <property type="entry name" value="DapB_N"/>
</dbReference>
<keyword evidence="8 13" id="KW-0457">Lysine biosynthesis</keyword>
<evidence type="ECO:0000256" key="1">
    <source>
        <dbReference type="ARBA" id="ARBA00006642"/>
    </source>
</evidence>
<evidence type="ECO:0000256" key="2">
    <source>
        <dbReference type="ARBA" id="ARBA00022490"/>
    </source>
</evidence>
<comment type="subunit">
    <text evidence="13">Homotetramer.</text>
</comment>
<keyword evidence="2 13" id="KW-0963">Cytoplasm</keyword>
<feature type="binding site" evidence="13">
    <location>
        <position position="72"/>
    </location>
    <ligand>
        <name>NAD(+)</name>
        <dbReference type="ChEBI" id="CHEBI:57540"/>
    </ligand>
</feature>
<evidence type="ECO:0000256" key="5">
    <source>
        <dbReference type="ARBA" id="ARBA00022915"/>
    </source>
</evidence>
<comment type="subcellular location">
    <subcellularLocation>
        <location evidence="13">Cytoplasm</location>
    </subcellularLocation>
</comment>
<gene>
    <name evidence="13 17" type="primary">dapB</name>
    <name evidence="16" type="ORF">KsCSTR_43970</name>
    <name evidence="17" type="ORF">KSMBR1_2619</name>
</gene>
<keyword evidence="3 13" id="KW-0028">Amino-acid biosynthesis</keyword>
<dbReference type="PANTHER" id="PTHR20836:SF0">
    <property type="entry name" value="4-HYDROXY-TETRAHYDRODIPICOLINATE REDUCTASE 1, CHLOROPLASTIC-RELATED"/>
    <property type="match status" value="1"/>
</dbReference>
<dbReference type="GO" id="GO:0005829">
    <property type="term" value="C:cytosol"/>
    <property type="evidence" value="ECO:0007669"/>
    <property type="project" value="TreeGrafter"/>
</dbReference>
<feature type="domain" description="Dihydrodipicolinate reductase N-terminal" evidence="14">
    <location>
        <begin position="21"/>
        <end position="141"/>
    </location>
</feature>
<feature type="binding site" evidence="13">
    <location>
        <position position="172"/>
    </location>
    <ligand>
        <name>(S)-2,3,4,5-tetrahydrodipicolinate</name>
        <dbReference type="ChEBI" id="CHEBI:16845"/>
    </ligand>
</feature>
<dbReference type="EC" id="1.17.1.8" evidence="10 13"/>
<evidence type="ECO:0000313" key="19">
    <source>
        <dbReference type="Proteomes" id="UP000501926"/>
    </source>
</evidence>
<evidence type="ECO:0000256" key="8">
    <source>
        <dbReference type="ARBA" id="ARBA00023154"/>
    </source>
</evidence>
<dbReference type="InterPro" id="IPR022664">
    <property type="entry name" value="DapB_N_CS"/>
</dbReference>
<dbReference type="NCBIfam" id="TIGR00036">
    <property type="entry name" value="dapB"/>
    <property type="match status" value="1"/>
</dbReference>
<dbReference type="Gene3D" id="3.40.50.720">
    <property type="entry name" value="NAD(P)-binding Rossmann-like Domain"/>
    <property type="match status" value="1"/>
</dbReference>
<protein>
    <recommendedName>
        <fullName evidence="10 13">4-hydroxy-tetrahydrodipicolinate reductase</fullName>
        <shortName evidence="13">HTPA reductase</shortName>
        <ecNumber evidence="10 13">1.17.1.8</ecNumber>
    </recommendedName>
</protein>
<evidence type="ECO:0000256" key="4">
    <source>
        <dbReference type="ARBA" id="ARBA00022857"/>
    </source>
</evidence>
<dbReference type="GO" id="GO:0051287">
    <property type="term" value="F:NAD binding"/>
    <property type="evidence" value="ECO:0007669"/>
    <property type="project" value="UniProtKB-UniRule"/>
</dbReference>
<comment type="similarity">
    <text evidence="1 13">Belongs to the DapB family.</text>
</comment>
<keyword evidence="18" id="KW-1185">Reference proteome</keyword>
<accession>A0A2C9CHD9</accession>
<comment type="caution">
    <text evidence="13">Was originally thought to be a dihydrodipicolinate reductase (DHDPR), catalyzing the conversion of dihydrodipicolinate to tetrahydrodipicolinate. However, it was shown in E.coli that the substrate of the enzymatic reaction is not dihydrodipicolinate (DHDP) but in fact (2S,4S)-4-hydroxy-2,3,4,5-tetrahydrodipicolinic acid (HTPA), the product released by the DapA-catalyzed reaction.</text>
</comment>
<feature type="binding site" evidence="13">
    <location>
        <begin position="138"/>
        <end position="141"/>
    </location>
    <ligand>
        <name>NAD(+)</name>
        <dbReference type="ChEBI" id="CHEBI:57540"/>
    </ligand>
</feature>
<reference evidence="18" key="1">
    <citation type="submission" date="2017-10" db="EMBL/GenBank/DDBJ databases">
        <authorList>
            <person name="Frank J."/>
        </authorList>
    </citation>
    <scope>NUCLEOTIDE SEQUENCE [LARGE SCALE GENOMIC DNA]</scope>
</reference>
<feature type="active site" description="Proton donor/acceptor" evidence="13">
    <location>
        <position position="171"/>
    </location>
</feature>
<dbReference type="Pfam" id="PF05173">
    <property type="entry name" value="DapB_C"/>
    <property type="match status" value="1"/>
</dbReference>
<feature type="binding site" evidence="13">
    <location>
        <begin position="27"/>
        <end position="32"/>
    </location>
    <ligand>
        <name>NAD(+)</name>
        <dbReference type="ChEBI" id="CHEBI:57540"/>
    </ligand>
</feature>
<dbReference type="EMBL" id="CP049055">
    <property type="protein sequence ID" value="QII13776.1"/>
    <property type="molecule type" value="Genomic_DNA"/>
</dbReference>
<comment type="catalytic activity">
    <reaction evidence="11 13">
        <text>(S)-2,3,4,5-tetrahydrodipicolinate + NADP(+) + H2O = (2S,4S)-4-hydroxy-2,3,4,5-tetrahydrodipicolinate + NADPH + H(+)</text>
        <dbReference type="Rhea" id="RHEA:35331"/>
        <dbReference type="ChEBI" id="CHEBI:15377"/>
        <dbReference type="ChEBI" id="CHEBI:15378"/>
        <dbReference type="ChEBI" id="CHEBI:16845"/>
        <dbReference type="ChEBI" id="CHEBI:57783"/>
        <dbReference type="ChEBI" id="CHEBI:58349"/>
        <dbReference type="ChEBI" id="CHEBI:67139"/>
        <dbReference type="EC" id="1.17.1.8"/>
    </reaction>
</comment>
<dbReference type="GO" id="GO:0019877">
    <property type="term" value="P:diaminopimelate biosynthetic process"/>
    <property type="evidence" value="ECO:0007669"/>
    <property type="project" value="UniProtKB-UniRule"/>
</dbReference>
<evidence type="ECO:0000259" key="14">
    <source>
        <dbReference type="Pfam" id="PF01113"/>
    </source>
</evidence>
<keyword evidence="7 13" id="KW-0520">NAD</keyword>
<reference evidence="17" key="2">
    <citation type="submission" date="2017-10" db="EMBL/GenBank/DDBJ databases">
        <authorList>
            <person name="Banno H."/>
            <person name="Chua N.-H."/>
        </authorList>
    </citation>
    <scope>NUCLEOTIDE SEQUENCE [LARGE SCALE GENOMIC DNA]</scope>
    <source>
        <strain evidence="17">Kuenenia_mbr1_ru-nijmegen</strain>
    </source>
</reference>
<dbReference type="SUPFAM" id="SSF51735">
    <property type="entry name" value="NAD(P)-binding Rossmann-fold domains"/>
    <property type="match status" value="1"/>
</dbReference>
<reference evidence="16 19" key="3">
    <citation type="submission" date="2020-02" db="EMBL/GenBank/DDBJ databases">
        <title>Newly sequenced genome of strain CSTR1 showed variability in Candidatus Kuenenia stuttgartiensis genomes.</title>
        <authorList>
            <person name="Ding C."/>
            <person name="Adrian L."/>
        </authorList>
    </citation>
    <scope>NUCLEOTIDE SEQUENCE [LARGE SCALE GENOMIC DNA]</scope>
    <source>
        <strain evidence="16 19">CSTR1</strain>
    </source>
</reference>
<evidence type="ECO:0000256" key="12">
    <source>
        <dbReference type="ARBA" id="ARBA00049396"/>
    </source>
</evidence>
<dbReference type="CDD" id="cd02274">
    <property type="entry name" value="DHDPR_N"/>
    <property type="match status" value="1"/>
</dbReference>
<dbReference type="HAMAP" id="MF_00102">
    <property type="entry name" value="DapB"/>
    <property type="match status" value="1"/>
</dbReference>
<comment type="caution">
    <text evidence="13">Lacks conserved residue(s) required for the propagation of feature annotation.</text>
</comment>
<feature type="active site" description="Proton donor" evidence="13">
    <location>
        <position position="175"/>
    </location>
</feature>
<dbReference type="Proteomes" id="UP000221734">
    <property type="component" value="Chromosome Kuenenia_stuttgartiensis_MBR1"/>
</dbReference>
<dbReference type="GO" id="GO:0008839">
    <property type="term" value="F:4-hydroxy-tetrahydrodipicolinate reductase"/>
    <property type="evidence" value="ECO:0007669"/>
    <property type="project" value="UniProtKB-UniRule"/>
</dbReference>
<dbReference type="PROSITE" id="PS01298">
    <property type="entry name" value="DAPB"/>
    <property type="match status" value="1"/>
</dbReference>
<evidence type="ECO:0000256" key="13">
    <source>
        <dbReference type="HAMAP-Rule" id="MF_00102"/>
    </source>
</evidence>
<dbReference type="InterPro" id="IPR023940">
    <property type="entry name" value="DHDPR_bac"/>
</dbReference>
<proteinExistence type="inferred from homology"/>
<keyword evidence="6 13" id="KW-0560">Oxidoreductase</keyword>
<dbReference type="RefSeq" id="WP_230405699.1">
    <property type="nucleotide sequence ID" value="NZ_CP049055.1"/>
</dbReference>
<dbReference type="AlphaFoldDB" id="A0A2C9CHD9"/>
<dbReference type="PANTHER" id="PTHR20836">
    <property type="entry name" value="DIHYDRODIPICOLINATE REDUCTASE"/>
    <property type="match status" value="1"/>
</dbReference>
<organism evidence="17 18">
    <name type="scientific">Kuenenia stuttgartiensis</name>
    <dbReference type="NCBI Taxonomy" id="174633"/>
    <lineage>
        <taxon>Bacteria</taxon>
        <taxon>Pseudomonadati</taxon>
        <taxon>Planctomycetota</taxon>
        <taxon>Candidatus Brocadiia</taxon>
        <taxon>Candidatus Brocadiales</taxon>
        <taxon>Candidatus Brocadiaceae</taxon>
        <taxon>Candidatus Kuenenia</taxon>
    </lineage>
</organism>
<dbReference type="UniPathway" id="UPA00034">
    <property type="reaction ID" value="UER00018"/>
</dbReference>
<evidence type="ECO:0000256" key="3">
    <source>
        <dbReference type="ARBA" id="ARBA00022605"/>
    </source>
</evidence>
<feature type="domain" description="Dihydrodipicolinate reductase C-terminal" evidence="15">
    <location>
        <begin position="144"/>
        <end position="280"/>
    </location>
</feature>
<comment type="pathway">
    <text evidence="9 13">Amino-acid biosynthesis; L-lysine biosynthesis via DAP pathway; (S)-tetrahydrodipicolinate from L-aspartate: step 4/4.</text>
</comment>
<dbReference type="PIRSF" id="PIRSF000161">
    <property type="entry name" value="DHPR"/>
    <property type="match status" value="1"/>
</dbReference>
<dbReference type="Pfam" id="PF01113">
    <property type="entry name" value="DapB_N"/>
    <property type="match status" value="1"/>
</dbReference>
<keyword evidence="4 13" id="KW-0521">NADP</keyword>